<sequence length="230" mass="25201">MWRPPLSRRHQHGLSLAELMVGLALGLFVAAVALAALVQQARDTRRLLLEDRLDQDLHATAHLMARHLRRAGYWAHAARDGVWRPGAPDPAANPHGLTEGSPDTLRFTYSSPGHPPDDANTVASHEQFGFRLRQNVLDIELGNGRWQPLTDPSRLHVTALHIAPRAQERPFGAVCPRPCPGDDPACPPRVRTLGFDVAIEATLPQPGSPVRRAAGHVRLRNDQRVGACPP</sequence>
<organism evidence="1 2">
    <name type="scientific">Piscinibacter gummiphilus</name>
    <dbReference type="NCBI Taxonomy" id="946333"/>
    <lineage>
        <taxon>Bacteria</taxon>
        <taxon>Pseudomonadati</taxon>
        <taxon>Pseudomonadota</taxon>
        <taxon>Betaproteobacteria</taxon>
        <taxon>Burkholderiales</taxon>
        <taxon>Sphaerotilaceae</taxon>
        <taxon>Piscinibacter</taxon>
    </lineage>
</organism>
<dbReference type="Pfam" id="PF07963">
    <property type="entry name" value="N_methyl"/>
    <property type="match status" value="1"/>
</dbReference>
<dbReference type="KEGG" id="rgu:A4W93_19790"/>
<dbReference type="RefSeq" id="WP_085752256.1">
    <property type="nucleotide sequence ID" value="NZ_BSPR01000006.1"/>
</dbReference>
<proteinExistence type="predicted"/>
<protein>
    <submittedName>
        <fullName evidence="1">Uncharacterized protein</fullName>
    </submittedName>
</protein>
<dbReference type="InterPro" id="IPR012902">
    <property type="entry name" value="N_methyl_site"/>
</dbReference>
<dbReference type="Proteomes" id="UP000193427">
    <property type="component" value="Chromosome"/>
</dbReference>
<keyword evidence="2" id="KW-1185">Reference proteome</keyword>
<dbReference type="EMBL" id="CP015118">
    <property type="protein sequence ID" value="ARN21959.1"/>
    <property type="molecule type" value="Genomic_DNA"/>
</dbReference>
<gene>
    <name evidence="1" type="ORF">A4W93_19790</name>
</gene>
<evidence type="ECO:0000313" key="1">
    <source>
        <dbReference type="EMBL" id="ARN21959.1"/>
    </source>
</evidence>
<reference evidence="1 2" key="1">
    <citation type="submission" date="2016-04" db="EMBL/GenBank/DDBJ databases">
        <title>Complete genome sequence of natural rubber-degrading, novel Gram-negative bacterium, Rhizobacter gummiphilus strain NS21.</title>
        <authorList>
            <person name="Tabata M."/>
            <person name="Kasai D."/>
            <person name="Fukuda M."/>
        </authorList>
    </citation>
    <scope>NUCLEOTIDE SEQUENCE [LARGE SCALE GENOMIC DNA]</scope>
    <source>
        <strain evidence="1 2">NS21</strain>
    </source>
</reference>
<dbReference type="AlphaFoldDB" id="A0A1W6LCI6"/>
<dbReference type="OrthoDB" id="8685962at2"/>
<name>A0A1W6LCI6_9BURK</name>
<dbReference type="STRING" id="946333.A4W93_19790"/>
<evidence type="ECO:0000313" key="2">
    <source>
        <dbReference type="Proteomes" id="UP000193427"/>
    </source>
</evidence>
<accession>A0A1W6LCI6</accession>